<feature type="transmembrane region" description="Helical" evidence="6">
    <location>
        <begin position="222"/>
        <end position="243"/>
    </location>
</feature>
<dbReference type="InterPro" id="IPR018076">
    <property type="entry name" value="T2SS_GspF_dom"/>
</dbReference>
<name>A0A174AHS8_9FIRM</name>
<evidence type="ECO:0000256" key="1">
    <source>
        <dbReference type="ARBA" id="ARBA00004651"/>
    </source>
</evidence>
<protein>
    <submittedName>
        <fullName evidence="8">Flp pilus assembly protein TadB</fullName>
    </submittedName>
</protein>
<evidence type="ECO:0000256" key="6">
    <source>
        <dbReference type="SAM" id="Phobius"/>
    </source>
</evidence>
<feature type="domain" description="Type II secretion system protein GspF" evidence="7">
    <location>
        <begin position="114"/>
        <end position="208"/>
    </location>
</feature>
<keyword evidence="3 6" id="KW-0812">Transmembrane</keyword>
<organism evidence="8 9">
    <name type="scientific">Roseburia inulinivorans</name>
    <dbReference type="NCBI Taxonomy" id="360807"/>
    <lineage>
        <taxon>Bacteria</taxon>
        <taxon>Bacillati</taxon>
        <taxon>Bacillota</taxon>
        <taxon>Clostridia</taxon>
        <taxon>Lachnospirales</taxon>
        <taxon>Lachnospiraceae</taxon>
        <taxon>Roseburia</taxon>
    </lineage>
</organism>
<feature type="transmembrane region" description="Helical" evidence="6">
    <location>
        <begin position="195"/>
        <end position="216"/>
    </location>
</feature>
<proteinExistence type="predicted"/>
<evidence type="ECO:0000313" key="8">
    <source>
        <dbReference type="EMBL" id="CUN87026.1"/>
    </source>
</evidence>
<evidence type="ECO:0000256" key="5">
    <source>
        <dbReference type="ARBA" id="ARBA00023136"/>
    </source>
</evidence>
<dbReference type="GO" id="GO:0005886">
    <property type="term" value="C:plasma membrane"/>
    <property type="evidence" value="ECO:0007669"/>
    <property type="project" value="UniProtKB-SubCell"/>
</dbReference>
<accession>A0A174AHS8</accession>
<keyword evidence="2" id="KW-1003">Cell membrane</keyword>
<evidence type="ECO:0000256" key="3">
    <source>
        <dbReference type="ARBA" id="ARBA00022692"/>
    </source>
</evidence>
<evidence type="ECO:0000259" key="7">
    <source>
        <dbReference type="Pfam" id="PF00482"/>
    </source>
</evidence>
<dbReference type="Proteomes" id="UP000095395">
    <property type="component" value="Unassembled WGS sequence"/>
</dbReference>
<gene>
    <name evidence="8" type="ORF">ERS852392_01573</name>
</gene>
<dbReference type="EMBL" id="CYYR01000009">
    <property type="protein sequence ID" value="CUN87026.1"/>
    <property type="molecule type" value="Genomic_DNA"/>
</dbReference>
<feature type="transmembrane region" description="Helical" evidence="6">
    <location>
        <begin position="41"/>
        <end position="58"/>
    </location>
</feature>
<dbReference type="RefSeq" id="WP_055301960.1">
    <property type="nucleotide sequence ID" value="NZ_CYYR01000009.1"/>
</dbReference>
<dbReference type="Pfam" id="PF00482">
    <property type="entry name" value="T2SSF"/>
    <property type="match status" value="1"/>
</dbReference>
<evidence type="ECO:0000256" key="4">
    <source>
        <dbReference type="ARBA" id="ARBA00022989"/>
    </source>
</evidence>
<dbReference type="PANTHER" id="PTHR35007:SF1">
    <property type="entry name" value="PILUS ASSEMBLY PROTEIN"/>
    <property type="match status" value="1"/>
</dbReference>
<comment type="subcellular location">
    <subcellularLocation>
        <location evidence="1">Cell membrane</location>
        <topology evidence="1">Multi-pass membrane protein</topology>
    </subcellularLocation>
</comment>
<evidence type="ECO:0000256" key="2">
    <source>
        <dbReference type="ARBA" id="ARBA00022475"/>
    </source>
</evidence>
<reference evidence="8 9" key="1">
    <citation type="submission" date="2015-09" db="EMBL/GenBank/DDBJ databases">
        <authorList>
            <consortium name="Pathogen Informatics"/>
        </authorList>
    </citation>
    <scope>NUCLEOTIDE SEQUENCE [LARGE SCALE GENOMIC DNA]</scope>
    <source>
        <strain evidence="8 9">2789STDY5608835</strain>
    </source>
</reference>
<evidence type="ECO:0000313" key="9">
    <source>
        <dbReference type="Proteomes" id="UP000095395"/>
    </source>
</evidence>
<keyword evidence="5 6" id="KW-0472">Membrane</keyword>
<keyword evidence="4 6" id="KW-1133">Transmembrane helix</keyword>
<dbReference type="AlphaFoldDB" id="A0A174AHS8"/>
<dbReference type="PANTHER" id="PTHR35007">
    <property type="entry name" value="INTEGRAL MEMBRANE PROTEIN-RELATED"/>
    <property type="match status" value="1"/>
</dbReference>
<sequence length="251" mass="28162">MNKMPYYNQCSMKKWEHILMYFLFGILISGIVYLFYHIVPVSVVIGFLTAVYVEKMYAESTVKKRKKTLRLQFKDFLGSMSVAVRAGNVEIYAVKSALDDLRLSYSSKADIVLEVENMILQYEKGGIPLKELFEDFADRSELEDIHSFAAVYSVIEGKSDRFGDILTQTEEIIRDKIEIEQEIETTIISAKSETMVMLIMPIVIVVAMSGMGSGLLDSLFTTAAGHLSATVALIIFAVSYILAVKSSDIEV</sequence>